<evidence type="ECO:0000313" key="2">
    <source>
        <dbReference type="EMBL" id="OLQ03540.1"/>
    </source>
</evidence>
<gene>
    <name evidence="2" type="ORF">AK812_SmicGene13479</name>
</gene>
<evidence type="ECO:0000256" key="1">
    <source>
        <dbReference type="SAM" id="MobiDB-lite"/>
    </source>
</evidence>
<dbReference type="AlphaFoldDB" id="A0A1Q9E801"/>
<keyword evidence="3" id="KW-1185">Reference proteome</keyword>
<evidence type="ECO:0000313" key="3">
    <source>
        <dbReference type="Proteomes" id="UP000186817"/>
    </source>
</evidence>
<sequence length="275" mass="30184">MSKFSLGLCGGCDSVIKDVLLANSLEEVLESPERVHRWGNLGYIVLGLAVWEDMDPKSHEPQIATLLLQGCAKACLLAFGPKPEPKCFQCMAVDKETAFEEALKERLKTAVGKQRPPAETGTMKAQKAADAAERHGRDVATKLMADKVQRMQVSMCAEAGIQEAIDAQYRCTKILPGKDKKPVSPPTESSSLVFTDWYFVSPWQVATQAAGRSLLAARQTQAVSSNAMRASRRSAMTAVSFSTVEEDEDWEEDTHGLGLIHDPKIRMTDTKNLKN</sequence>
<comment type="caution">
    <text evidence="2">The sequence shown here is derived from an EMBL/GenBank/DDBJ whole genome shotgun (WGS) entry which is preliminary data.</text>
</comment>
<dbReference type="EMBL" id="LSRX01000233">
    <property type="protein sequence ID" value="OLQ03540.1"/>
    <property type="molecule type" value="Genomic_DNA"/>
</dbReference>
<protein>
    <submittedName>
        <fullName evidence="2">Uncharacterized protein</fullName>
    </submittedName>
</protein>
<proteinExistence type="predicted"/>
<reference evidence="2 3" key="1">
    <citation type="submission" date="2016-02" db="EMBL/GenBank/DDBJ databases">
        <title>Genome analysis of coral dinoflagellate symbionts highlights evolutionary adaptations to a symbiotic lifestyle.</title>
        <authorList>
            <person name="Aranda M."/>
            <person name="Li Y."/>
            <person name="Liew Y.J."/>
            <person name="Baumgarten S."/>
            <person name="Simakov O."/>
            <person name="Wilson M."/>
            <person name="Piel J."/>
            <person name="Ashoor H."/>
            <person name="Bougouffa S."/>
            <person name="Bajic V.B."/>
            <person name="Ryu T."/>
            <person name="Ravasi T."/>
            <person name="Bayer T."/>
            <person name="Micklem G."/>
            <person name="Kim H."/>
            <person name="Bhak J."/>
            <person name="Lajeunesse T.C."/>
            <person name="Voolstra C.R."/>
        </authorList>
    </citation>
    <scope>NUCLEOTIDE SEQUENCE [LARGE SCALE GENOMIC DNA]</scope>
    <source>
        <strain evidence="2 3">CCMP2467</strain>
    </source>
</reference>
<organism evidence="2 3">
    <name type="scientific">Symbiodinium microadriaticum</name>
    <name type="common">Dinoflagellate</name>
    <name type="synonym">Zooxanthella microadriatica</name>
    <dbReference type="NCBI Taxonomy" id="2951"/>
    <lineage>
        <taxon>Eukaryota</taxon>
        <taxon>Sar</taxon>
        <taxon>Alveolata</taxon>
        <taxon>Dinophyceae</taxon>
        <taxon>Suessiales</taxon>
        <taxon>Symbiodiniaceae</taxon>
        <taxon>Symbiodinium</taxon>
    </lineage>
</organism>
<accession>A0A1Q9E801</accession>
<name>A0A1Q9E801_SYMMI</name>
<feature type="region of interest" description="Disordered" evidence="1">
    <location>
        <begin position="109"/>
        <end position="132"/>
    </location>
</feature>
<dbReference type="Proteomes" id="UP000186817">
    <property type="component" value="Unassembled WGS sequence"/>
</dbReference>